<dbReference type="Proteomes" id="UP001341840">
    <property type="component" value="Unassembled WGS sequence"/>
</dbReference>
<dbReference type="EMBL" id="JASCZI010181322">
    <property type="protein sequence ID" value="MED6181846.1"/>
    <property type="molecule type" value="Genomic_DNA"/>
</dbReference>
<accession>A0ABU6W7C5</accession>
<evidence type="ECO:0000313" key="2">
    <source>
        <dbReference type="EMBL" id="MED6181846.1"/>
    </source>
</evidence>
<organism evidence="2 3">
    <name type="scientific">Stylosanthes scabra</name>
    <dbReference type="NCBI Taxonomy" id="79078"/>
    <lineage>
        <taxon>Eukaryota</taxon>
        <taxon>Viridiplantae</taxon>
        <taxon>Streptophyta</taxon>
        <taxon>Embryophyta</taxon>
        <taxon>Tracheophyta</taxon>
        <taxon>Spermatophyta</taxon>
        <taxon>Magnoliopsida</taxon>
        <taxon>eudicotyledons</taxon>
        <taxon>Gunneridae</taxon>
        <taxon>Pentapetalae</taxon>
        <taxon>rosids</taxon>
        <taxon>fabids</taxon>
        <taxon>Fabales</taxon>
        <taxon>Fabaceae</taxon>
        <taxon>Papilionoideae</taxon>
        <taxon>50 kb inversion clade</taxon>
        <taxon>dalbergioids sensu lato</taxon>
        <taxon>Dalbergieae</taxon>
        <taxon>Pterocarpus clade</taxon>
        <taxon>Stylosanthes</taxon>
    </lineage>
</organism>
<sequence>MEDPLGSIFNSHHQSADELKQKLRLTRIELETLRSENVELANLLNMAQQERDEAKNQLQKMMKALTMMKIPCIENNNNNNLVTLAAITNNNTKANSSITESNSLSRVSSPVDAVSSSPEFSNMNVNNVVDSVSGCFFYEKPDLDPADALIECLAKGKALPQQGKLLDAVVAAGPLLRSLIPAGPLPTFRNPPPLLDIKVPPLSVKGFDSNGIIDLGSSFPTTTTNTCSWNSPSSVLNFGAGGGSWNNVLPLTSNVSGVMNYAPSRIVRQRI</sequence>
<dbReference type="InterPro" id="IPR012862">
    <property type="entry name" value="DUF1635"/>
</dbReference>
<reference evidence="2 3" key="1">
    <citation type="journal article" date="2023" name="Plants (Basel)">
        <title>Bridging the Gap: Combining Genomics and Transcriptomics Approaches to Understand Stylosanthes scabra, an Orphan Legume from the Brazilian Caatinga.</title>
        <authorList>
            <person name="Ferreira-Neto J.R.C."/>
            <person name="da Silva M.D."/>
            <person name="Binneck E."/>
            <person name="de Melo N.F."/>
            <person name="da Silva R.H."/>
            <person name="de Melo A.L.T.M."/>
            <person name="Pandolfi V."/>
            <person name="Bustamante F.O."/>
            <person name="Brasileiro-Vidal A.C."/>
            <person name="Benko-Iseppon A.M."/>
        </authorList>
    </citation>
    <scope>NUCLEOTIDE SEQUENCE [LARGE SCALE GENOMIC DNA]</scope>
    <source>
        <tissue evidence="2">Leaves</tissue>
    </source>
</reference>
<proteinExistence type="predicted"/>
<evidence type="ECO:0000256" key="1">
    <source>
        <dbReference type="SAM" id="Coils"/>
    </source>
</evidence>
<comment type="caution">
    <text evidence="2">The sequence shown here is derived from an EMBL/GenBank/DDBJ whole genome shotgun (WGS) entry which is preliminary data.</text>
</comment>
<feature type="coiled-coil region" evidence="1">
    <location>
        <begin position="16"/>
        <end position="64"/>
    </location>
</feature>
<gene>
    <name evidence="2" type="ORF">PIB30_023055</name>
</gene>
<keyword evidence="1" id="KW-0175">Coiled coil</keyword>
<name>A0ABU6W7C5_9FABA</name>
<evidence type="ECO:0000313" key="3">
    <source>
        <dbReference type="Proteomes" id="UP001341840"/>
    </source>
</evidence>
<dbReference type="PANTHER" id="PTHR33431">
    <property type="entry name" value="ENABLED-LIKE PROTEIN (DUF1635)"/>
    <property type="match status" value="1"/>
</dbReference>
<dbReference type="Pfam" id="PF07795">
    <property type="entry name" value="DUF1635"/>
    <property type="match status" value="1"/>
</dbReference>
<dbReference type="PANTHER" id="PTHR33431:SF12">
    <property type="entry name" value="HIGH MOBILITY GROUP BOX PROTEIN, PUTATIVE (DUF1635)-RELATED"/>
    <property type="match status" value="1"/>
</dbReference>
<protein>
    <submittedName>
        <fullName evidence="2">Uncharacterized protein</fullName>
    </submittedName>
</protein>
<keyword evidence="3" id="KW-1185">Reference proteome</keyword>